<gene>
    <name evidence="5" type="ORF">LX73_0673</name>
</gene>
<dbReference type="EMBL" id="VNHY01000001">
    <property type="protein sequence ID" value="TYP95372.1"/>
    <property type="molecule type" value="Genomic_DNA"/>
</dbReference>
<dbReference type="InterPro" id="IPR050553">
    <property type="entry name" value="Thioredoxin_ResA/DsbE_sf"/>
</dbReference>
<dbReference type="GO" id="GO:0016491">
    <property type="term" value="F:oxidoreductase activity"/>
    <property type="evidence" value="ECO:0007669"/>
    <property type="project" value="InterPro"/>
</dbReference>
<dbReference type="PROSITE" id="PS51352">
    <property type="entry name" value="THIOREDOXIN_2"/>
    <property type="match status" value="1"/>
</dbReference>
<evidence type="ECO:0000256" key="2">
    <source>
        <dbReference type="ARBA" id="ARBA00022748"/>
    </source>
</evidence>
<feature type="domain" description="Thioredoxin" evidence="4">
    <location>
        <begin position="16"/>
        <end position="172"/>
    </location>
</feature>
<organism evidence="5 6">
    <name type="scientific">Fodinibius salinus</name>
    <dbReference type="NCBI Taxonomy" id="860790"/>
    <lineage>
        <taxon>Bacteria</taxon>
        <taxon>Pseudomonadati</taxon>
        <taxon>Balneolota</taxon>
        <taxon>Balneolia</taxon>
        <taxon>Balneolales</taxon>
        <taxon>Balneolaceae</taxon>
        <taxon>Fodinibius</taxon>
    </lineage>
</organism>
<dbReference type="PANTHER" id="PTHR42852">
    <property type="entry name" value="THIOL:DISULFIDE INTERCHANGE PROTEIN DSBE"/>
    <property type="match status" value="1"/>
</dbReference>
<accession>A0A5D3YNV4</accession>
<dbReference type="RefSeq" id="WP_148898041.1">
    <property type="nucleotide sequence ID" value="NZ_VNHY01000001.1"/>
</dbReference>
<evidence type="ECO:0000313" key="6">
    <source>
        <dbReference type="Proteomes" id="UP000324595"/>
    </source>
</evidence>
<comment type="caution">
    <text evidence="5">The sequence shown here is derived from an EMBL/GenBank/DDBJ whole genome shotgun (WGS) entry which is preliminary data.</text>
</comment>
<dbReference type="OrthoDB" id="9815205at2"/>
<dbReference type="Proteomes" id="UP000324595">
    <property type="component" value="Unassembled WGS sequence"/>
</dbReference>
<dbReference type="InterPro" id="IPR013740">
    <property type="entry name" value="Redoxin"/>
</dbReference>
<keyword evidence="5" id="KW-0413">Isomerase</keyword>
<reference evidence="5 6" key="1">
    <citation type="submission" date="2019-07" db="EMBL/GenBank/DDBJ databases">
        <title>Genomic Encyclopedia of Archaeal and Bacterial Type Strains, Phase II (KMG-II): from individual species to whole genera.</title>
        <authorList>
            <person name="Goeker M."/>
        </authorList>
    </citation>
    <scope>NUCLEOTIDE SEQUENCE [LARGE SCALE GENOMIC DNA]</scope>
    <source>
        <strain evidence="5 6">DSM 21935</strain>
    </source>
</reference>
<dbReference type="InterPro" id="IPR036249">
    <property type="entry name" value="Thioredoxin-like_sf"/>
</dbReference>
<keyword evidence="3" id="KW-0676">Redox-active center</keyword>
<dbReference type="SUPFAM" id="SSF52833">
    <property type="entry name" value="Thioredoxin-like"/>
    <property type="match status" value="1"/>
</dbReference>
<dbReference type="InterPro" id="IPR017937">
    <property type="entry name" value="Thioredoxin_CS"/>
</dbReference>
<dbReference type="GO" id="GO:0016853">
    <property type="term" value="F:isomerase activity"/>
    <property type="evidence" value="ECO:0007669"/>
    <property type="project" value="UniProtKB-KW"/>
</dbReference>
<name>A0A5D3YNV4_9BACT</name>
<dbReference type="AlphaFoldDB" id="A0A5D3YNV4"/>
<dbReference type="InterPro" id="IPR013766">
    <property type="entry name" value="Thioredoxin_domain"/>
</dbReference>
<evidence type="ECO:0000256" key="3">
    <source>
        <dbReference type="ARBA" id="ARBA00023284"/>
    </source>
</evidence>
<evidence type="ECO:0000313" key="5">
    <source>
        <dbReference type="EMBL" id="TYP95372.1"/>
    </source>
</evidence>
<dbReference type="PROSITE" id="PS00194">
    <property type="entry name" value="THIOREDOXIN_1"/>
    <property type="match status" value="1"/>
</dbReference>
<dbReference type="GO" id="GO:0017004">
    <property type="term" value="P:cytochrome complex assembly"/>
    <property type="evidence" value="ECO:0007669"/>
    <property type="project" value="UniProtKB-KW"/>
</dbReference>
<sequence>MISNKTIFGTFILTVLILLTGFADQNAGITINDPLLKDVTADELQQIVDSYQGKKAVLVNVWATWCGPCVEEFPHIVELQRNYPEQLKVIFISADFKENRSKALSFLKEQNVDWTTYFKTGKDQPFIEALSSKWSGALPFSKVVDKEGNVVASWEQSAEYSTFEKHVKTAIK</sequence>
<evidence type="ECO:0000256" key="1">
    <source>
        <dbReference type="ARBA" id="ARBA00004196"/>
    </source>
</evidence>
<keyword evidence="2" id="KW-0201">Cytochrome c-type biogenesis</keyword>
<keyword evidence="6" id="KW-1185">Reference proteome</keyword>
<protein>
    <submittedName>
        <fullName evidence="5">Thiol-disulfide isomerase or thioredoxin</fullName>
    </submittedName>
</protein>
<comment type="subcellular location">
    <subcellularLocation>
        <location evidence="1">Cell envelope</location>
    </subcellularLocation>
</comment>
<proteinExistence type="predicted"/>
<dbReference type="CDD" id="cd02966">
    <property type="entry name" value="TlpA_like_family"/>
    <property type="match status" value="1"/>
</dbReference>
<evidence type="ECO:0000259" key="4">
    <source>
        <dbReference type="PROSITE" id="PS51352"/>
    </source>
</evidence>
<dbReference type="Gene3D" id="3.40.30.10">
    <property type="entry name" value="Glutaredoxin"/>
    <property type="match status" value="1"/>
</dbReference>
<dbReference type="GO" id="GO:0030313">
    <property type="term" value="C:cell envelope"/>
    <property type="evidence" value="ECO:0007669"/>
    <property type="project" value="UniProtKB-SubCell"/>
</dbReference>
<dbReference type="Pfam" id="PF08534">
    <property type="entry name" value="Redoxin"/>
    <property type="match status" value="1"/>
</dbReference>
<dbReference type="PANTHER" id="PTHR42852:SF13">
    <property type="entry name" value="PROTEIN DIPZ"/>
    <property type="match status" value="1"/>
</dbReference>